<feature type="compositionally biased region" description="Polar residues" evidence="1">
    <location>
        <begin position="649"/>
        <end position="659"/>
    </location>
</feature>
<evidence type="ECO:0000313" key="2">
    <source>
        <dbReference type="EMBL" id="CAK7236063.1"/>
    </source>
</evidence>
<feature type="compositionally biased region" description="Polar residues" evidence="1">
    <location>
        <begin position="479"/>
        <end position="495"/>
    </location>
</feature>
<feature type="compositionally biased region" description="Low complexity" evidence="1">
    <location>
        <begin position="96"/>
        <end position="115"/>
    </location>
</feature>
<keyword evidence="3" id="KW-1185">Reference proteome</keyword>
<feature type="compositionally biased region" description="Polar residues" evidence="1">
    <location>
        <begin position="609"/>
        <end position="629"/>
    </location>
</feature>
<feature type="compositionally biased region" description="Polar residues" evidence="1">
    <location>
        <begin position="79"/>
        <end position="95"/>
    </location>
</feature>
<feature type="compositionally biased region" description="Low complexity" evidence="1">
    <location>
        <begin position="125"/>
        <end position="146"/>
    </location>
</feature>
<feature type="compositionally biased region" description="Polar residues" evidence="1">
    <location>
        <begin position="351"/>
        <end position="361"/>
    </location>
</feature>
<dbReference type="PANTHER" id="PTHR42023:SF1">
    <property type="entry name" value="BHLH DOMAIN-CONTAINING PROTEIN"/>
    <property type="match status" value="1"/>
</dbReference>
<feature type="region of interest" description="Disordered" evidence="1">
    <location>
        <begin position="351"/>
        <end position="719"/>
    </location>
</feature>
<feature type="compositionally biased region" description="Low complexity" evidence="1">
    <location>
        <begin position="661"/>
        <end position="673"/>
    </location>
</feature>
<feature type="compositionally biased region" description="Polar residues" evidence="1">
    <location>
        <begin position="290"/>
        <end position="299"/>
    </location>
</feature>
<feature type="compositionally biased region" description="Low complexity" evidence="1">
    <location>
        <begin position="538"/>
        <end position="563"/>
    </location>
</feature>
<proteinExistence type="predicted"/>
<feature type="compositionally biased region" description="Polar residues" evidence="1">
    <location>
        <begin position="414"/>
        <end position="430"/>
    </location>
</feature>
<reference evidence="2 3" key="1">
    <citation type="submission" date="2024-01" db="EMBL/GenBank/DDBJ databases">
        <authorList>
            <person name="Allen C."/>
            <person name="Tagirdzhanova G."/>
        </authorList>
    </citation>
    <scope>NUCLEOTIDE SEQUENCE [LARGE SCALE GENOMIC DNA]</scope>
</reference>
<dbReference type="PANTHER" id="PTHR42023">
    <property type="entry name" value="BHLH DOMAIN-CONTAINING PROTEIN"/>
    <property type="match status" value="1"/>
</dbReference>
<feature type="compositionally biased region" description="Basic and acidic residues" evidence="1">
    <location>
        <begin position="248"/>
        <end position="265"/>
    </location>
</feature>
<comment type="caution">
    <text evidence="2">The sequence shown here is derived from an EMBL/GenBank/DDBJ whole genome shotgun (WGS) entry which is preliminary data.</text>
</comment>
<feature type="region of interest" description="Disordered" evidence="1">
    <location>
        <begin position="741"/>
        <end position="761"/>
    </location>
</feature>
<feature type="compositionally biased region" description="Low complexity" evidence="1">
    <location>
        <begin position="398"/>
        <end position="411"/>
    </location>
</feature>
<feature type="region of interest" description="Disordered" evidence="1">
    <location>
        <begin position="1"/>
        <end position="32"/>
    </location>
</feature>
<name>A0ABP0CVI9_9PEZI</name>
<feature type="region of interest" description="Disordered" evidence="1">
    <location>
        <begin position="46"/>
        <end position="146"/>
    </location>
</feature>
<evidence type="ECO:0000256" key="1">
    <source>
        <dbReference type="SAM" id="MobiDB-lite"/>
    </source>
</evidence>
<organism evidence="2 3">
    <name type="scientific">Sporothrix bragantina</name>
    <dbReference type="NCBI Taxonomy" id="671064"/>
    <lineage>
        <taxon>Eukaryota</taxon>
        <taxon>Fungi</taxon>
        <taxon>Dikarya</taxon>
        <taxon>Ascomycota</taxon>
        <taxon>Pezizomycotina</taxon>
        <taxon>Sordariomycetes</taxon>
        <taxon>Sordariomycetidae</taxon>
        <taxon>Ophiostomatales</taxon>
        <taxon>Ophiostomataceae</taxon>
        <taxon>Sporothrix</taxon>
    </lineage>
</organism>
<protein>
    <submittedName>
        <fullName evidence="2">Uncharacterized protein</fullName>
    </submittedName>
</protein>
<dbReference type="EMBL" id="CAWUHC010000152">
    <property type="protein sequence ID" value="CAK7236063.1"/>
    <property type="molecule type" value="Genomic_DNA"/>
</dbReference>
<sequence length="902" mass="99083">MAGYSYSIQGGPASTFPPREFIEQQQQQQQEQLQYQQYQQFQQDYLQQQQQYVQHRDAPSQRSSQLPPPARNPKRGSTRPASSIYSQPSPINTNFQIHQQQQPPQLQQQQQYQHYGHSQSAGGHQAYQQMQQPPQQQQQQQHYQYQDPRTQYQYYSQPRDLRNADGVSPESSPELSAVEPVYNNSTGRQAIPSISPVDREPNPFDMSATQAVPQANMASDGRPPSASRTNIPMMRRERRQNAEATAKTLREAKSRERLEKLHQAQERTNSMASSKRGYKGGEVRWDPQTGELTSSQKGRPSQVKPAEYARGLADTGGDATSPTEATAKEGKAASAASGIASFASRLRKTVQGVNTGAANSSPAPAQQPPAQPPKQVVTPRSPAAPRTSLPVASPPAQAPVAVVPAPAAALPRDLSTSTDPAAGAFTSNRPAWNGASGRTTLVAPVRDTTEVAPLNIPRKSSKRVGSLPKLADDTTTTANSNNIPSSPPQQAVSSIQTPQQTQTQTPSRKPLQSPASPGTQSYPSPPQSADPTYKASLSSQQQQTPVQQVQQQQQPQDQRPPSSKIRRKPTPSHQTLASYDESDPFNYNNRSHPNFVPSPVSPRPPPQGSEWTQPPSRFSVTTYNSTLQESPAEFDASDAPEMPSIPNPLRSSPPYQTQRRPVIQVESSPVQQQPSPPRQKPTPIITKPLPGIAAEGNVMDRRRPPRMGHTSPNSIRNGNEPIVISLKTPWMTGNYSPLRDTADGNSDCVSSGGEDEGAAGDSAYNQLRNKHLMGTSGDASDRASMAGSIHKNLPLAPPEMTAKDRVAMFNAQLSNLAQRRINIGRGIKQMTELMPTDNLLAAPDVLYKREMEKRKVEGLRTELAEIQREEYEIGLKLHRAYKRLDKNAEYEPTTLWVRRVTG</sequence>
<feature type="compositionally biased region" description="Polar residues" evidence="1">
    <location>
        <begin position="513"/>
        <end position="522"/>
    </location>
</feature>
<evidence type="ECO:0000313" key="3">
    <source>
        <dbReference type="Proteomes" id="UP001642406"/>
    </source>
</evidence>
<feature type="compositionally biased region" description="Low complexity" evidence="1">
    <location>
        <begin position="496"/>
        <end position="506"/>
    </location>
</feature>
<feature type="compositionally biased region" description="Polar residues" evidence="1">
    <location>
        <begin position="207"/>
        <end position="217"/>
    </location>
</feature>
<gene>
    <name evidence="2" type="ORF">SBRCBS47491_009508</name>
</gene>
<feature type="region of interest" description="Disordered" evidence="1">
    <location>
        <begin position="160"/>
        <end position="337"/>
    </location>
</feature>
<accession>A0ABP0CVI9</accession>
<dbReference type="Proteomes" id="UP001642406">
    <property type="component" value="Unassembled WGS sequence"/>
</dbReference>